<dbReference type="EMBL" id="VSRR010100071">
    <property type="protein sequence ID" value="MPC94853.1"/>
    <property type="molecule type" value="Genomic_DNA"/>
</dbReference>
<protein>
    <submittedName>
        <fullName evidence="1">Uncharacterized protein</fullName>
    </submittedName>
</protein>
<reference evidence="1 2" key="1">
    <citation type="submission" date="2019-05" db="EMBL/GenBank/DDBJ databases">
        <title>Another draft genome of Portunus trituberculatus and its Hox gene families provides insights of decapod evolution.</title>
        <authorList>
            <person name="Jeong J.-H."/>
            <person name="Song I."/>
            <person name="Kim S."/>
            <person name="Choi T."/>
            <person name="Kim D."/>
            <person name="Ryu S."/>
            <person name="Kim W."/>
        </authorList>
    </citation>
    <scope>NUCLEOTIDE SEQUENCE [LARGE SCALE GENOMIC DNA]</scope>
    <source>
        <tissue evidence="1">Muscle</tissue>
    </source>
</reference>
<name>A0A5B7JKD2_PORTR</name>
<organism evidence="1 2">
    <name type="scientific">Portunus trituberculatus</name>
    <name type="common">Swimming crab</name>
    <name type="synonym">Neptunus trituberculatus</name>
    <dbReference type="NCBI Taxonomy" id="210409"/>
    <lineage>
        <taxon>Eukaryota</taxon>
        <taxon>Metazoa</taxon>
        <taxon>Ecdysozoa</taxon>
        <taxon>Arthropoda</taxon>
        <taxon>Crustacea</taxon>
        <taxon>Multicrustacea</taxon>
        <taxon>Malacostraca</taxon>
        <taxon>Eumalacostraca</taxon>
        <taxon>Eucarida</taxon>
        <taxon>Decapoda</taxon>
        <taxon>Pleocyemata</taxon>
        <taxon>Brachyura</taxon>
        <taxon>Eubrachyura</taxon>
        <taxon>Portunoidea</taxon>
        <taxon>Portunidae</taxon>
        <taxon>Portuninae</taxon>
        <taxon>Portunus</taxon>
    </lineage>
</organism>
<keyword evidence="2" id="KW-1185">Reference proteome</keyword>
<dbReference type="AlphaFoldDB" id="A0A5B7JKD2"/>
<dbReference type="Proteomes" id="UP000324222">
    <property type="component" value="Unassembled WGS sequence"/>
</dbReference>
<gene>
    <name evidence="1" type="ORF">E2C01_090042</name>
</gene>
<sequence length="96" mass="10593">MRDNTEHDEAESQTHFMTKHLKGAMLNTHQSSHPLLYHPSPTITPLSLSPRLHPALPRHTFLSALFICLLVSASQHLQPTNALLLVSGLGNVETVP</sequence>
<proteinExistence type="predicted"/>
<evidence type="ECO:0000313" key="2">
    <source>
        <dbReference type="Proteomes" id="UP000324222"/>
    </source>
</evidence>
<evidence type="ECO:0000313" key="1">
    <source>
        <dbReference type="EMBL" id="MPC94853.1"/>
    </source>
</evidence>
<comment type="caution">
    <text evidence="1">The sequence shown here is derived from an EMBL/GenBank/DDBJ whole genome shotgun (WGS) entry which is preliminary data.</text>
</comment>
<accession>A0A5B7JKD2</accession>